<dbReference type="PROSITE" id="PS50110">
    <property type="entry name" value="RESPONSE_REGULATORY"/>
    <property type="match status" value="1"/>
</dbReference>
<organism evidence="11 12">
    <name type="scientific">Symbiobacterium terraclitae</name>
    <dbReference type="NCBI Taxonomy" id="557451"/>
    <lineage>
        <taxon>Bacteria</taxon>
        <taxon>Bacillati</taxon>
        <taxon>Bacillota</taxon>
        <taxon>Clostridia</taxon>
        <taxon>Eubacteriales</taxon>
        <taxon>Symbiobacteriaceae</taxon>
        <taxon>Symbiobacterium</taxon>
    </lineage>
</organism>
<name>A0ABS4JRF7_9FIRM</name>
<keyword evidence="11" id="KW-0238">DNA-binding</keyword>
<evidence type="ECO:0000256" key="7">
    <source>
        <dbReference type="PROSITE-ProRule" id="PRU00169"/>
    </source>
</evidence>
<evidence type="ECO:0000256" key="3">
    <source>
        <dbReference type="ARBA" id="ARBA00022840"/>
    </source>
</evidence>
<dbReference type="InterPro" id="IPR011006">
    <property type="entry name" value="CheY-like_superfamily"/>
</dbReference>
<keyword evidence="7" id="KW-0597">Phosphoprotein</keyword>
<feature type="region of interest" description="Disordered" evidence="8">
    <location>
        <begin position="380"/>
        <end position="413"/>
    </location>
</feature>
<evidence type="ECO:0000313" key="11">
    <source>
        <dbReference type="EMBL" id="MBP2018100.1"/>
    </source>
</evidence>
<evidence type="ECO:0000259" key="9">
    <source>
        <dbReference type="PROSITE" id="PS50045"/>
    </source>
</evidence>
<dbReference type="PROSITE" id="PS50045">
    <property type="entry name" value="SIGMA54_INTERACT_4"/>
    <property type="match status" value="1"/>
</dbReference>
<dbReference type="Pfam" id="PF25601">
    <property type="entry name" value="AAA_lid_14"/>
    <property type="match status" value="1"/>
</dbReference>
<evidence type="ECO:0000256" key="5">
    <source>
        <dbReference type="ARBA" id="ARBA00023163"/>
    </source>
</evidence>
<keyword evidence="4" id="KW-0805">Transcription regulation</keyword>
<dbReference type="InterPro" id="IPR002078">
    <property type="entry name" value="Sigma_54_int"/>
</dbReference>
<gene>
    <name evidence="11" type="ORF">J2Z79_001499</name>
</gene>
<dbReference type="Pfam" id="PF00072">
    <property type="entry name" value="Response_reg"/>
    <property type="match status" value="1"/>
</dbReference>
<evidence type="ECO:0000256" key="6">
    <source>
        <dbReference type="ARBA" id="ARBA00024867"/>
    </source>
</evidence>
<dbReference type="InterPro" id="IPR027417">
    <property type="entry name" value="P-loop_NTPase"/>
</dbReference>
<dbReference type="SUPFAM" id="SSF52172">
    <property type="entry name" value="CheY-like"/>
    <property type="match status" value="1"/>
</dbReference>
<dbReference type="Gene3D" id="1.10.8.60">
    <property type="match status" value="1"/>
</dbReference>
<dbReference type="PROSITE" id="PS00675">
    <property type="entry name" value="SIGMA54_INTERACT_1"/>
    <property type="match status" value="1"/>
</dbReference>
<comment type="function">
    <text evidence="6">May play the central regulatory role in sporulation. It may be an element of the effector pathway responsible for the activation of sporulation genes in response to nutritional stress. Spo0A may act in concert with spo0H (a sigma factor) to control the expression of some genes that are critical to the sporulation process.</text>
</comment>
<proteinExistence type="predicted"/>
<keyword evidence="5" id="KW-0804">Transcription</keyword>
<dbReference type="SMART" id="SM00382">
    <property type="entry name" value="AAA"/>
    <property type="match status" value="1"/>
</dbReference>
<dbReference type="RefSeq" id="WP_209466239.1">
    <property type="nucleotide sequence ID" value="NZ_JAGGLG010000010.1"/>
</dbReference>
<dbReference type="SMART" id="SM00448">
    <property type="entry name" value="REC"/>
    <property type="match status" value="1"/>
</dbReference>
<dbReference type="Gene3D" id="1.10.10.60">
    <property type="entry name" value="Homeodomain-like"/>
    <property type="match status" value="1"/>
</dbReference>
<keyword evidence="2" id="KW-0547">Nucleotide-binding</keyword>
<feature type="domain" description="Sigma-54 factor interaction" evidence="9">
    <location>
        <begin position="144"/>
        <end position="368"/>
    </location>
</feature>
<dbReference type="InterPro" id="IPR002197">
    <property type="entry name" value="HTH_Fis"/>
</dbReference>
<feature type="modified residue" description="4-aspartylphosphate" evidence="7">
    <location>
        <position position="54"/>
    </location>
</feature>
<dbReference type="InterPro" id="IPR009057">
    <property type="entry name" value="Homeodomain-like_sf"/>
</dbReference>
<dbReference type="InterPro" id="IPR001789">
    <property type="entry name" value="Sig_transdc_resp-reg_receiver"/>
</dbReference>
<dbReference type="PANTHER" id="PTHR32071:SF100">
    <property type="entry name" value="RESPONSE REGULATOR PROTEIN PILR"/>
    <property type="match status" value="1"/>
</dbReference>
<evidence type="ECO:0000259" key="10">
    <source>
        <dbReference type="PROSITE" id="PS50110"/>
    </source>
</evidence>
<evidence type="ECO:0000256" key="1">
    <source>
        <dbReference type="ARBA" id="ARBA00018672"/>
    </source>
</evidence>
<dbReference type="CDD" id="cd00009">
    <property type="entry name" value="AAA"/>
    <property type="match status" value="1"/>
</dbReference>
<dbReference type="SUPFAM" id="SSF46689">
    <property type="entry name" value="Homeodomain-like"/>
    <property type="match status" value="1"/>
</dbReference>
<dbReference type="PANTHER" id="PTHR32071">
    <property type="entry name" value="TRANSCRIPTIONAL REGULATORY PROTEIN"/>
    <property type="match status" value="1"/>
</dbReference>
<protein>
    <recommendedName>
        <fullName evidence="1">Stage 0 sporulation protein A homolog</fullName>
    </recommendedName>
</protein>
<dbReference type="Gene3D" id="3.40.50.2300">
    <property type="match status" value="1"/>
</dbReference>
<dbReference type="InterPro" id="IPR003593">
    <property type="entry name" value="AAA+_ATPase"/>
</dbReference>
<sequence>MRSYALLLAEDEESFRELLKRRLSRKGYLVTAVASGTEALDALAEEEFDAAIFDMKMPGLDGIATLKRAREIQPGLPVLILTGHGSIETAVEAIRAGAYDYLTKPCNLAELEVILERALERRALEVENRGLREALRRLGDGLEIVGRSEPLRRLLELTERVAQGAMPVLIEGESGTGKELIARAVHQWSPRAAGPFIPVNAGALPAQLLESELFGHARGAFTGAVAAKPGLVELAGGGTLFLDEIGEMPLEVQAKLLRFLETHEVRRVGETRIRRVDVRIVAATNRRLADEVRAGRFREDLYYRLNVVALHVPPLRERREDIPLLVEHFLARLGSAKEMTPEALEALMRQEFRGNVRELYNLVQRGVILSPDRFIAPEDLGLTVPPARQGAPTRRGAGPSAEASPGDGGDAGEEFASLEQVERAHIARALERTGWNRAQAAQLLGVSVRTLYRKIEGYGLRPGQ</sequence>
<dbReference type="InterPro" id="IPR025662">
    <property type="entry name" value="Sigma_54_int_dom_ATP-bd_1"/>
</dbReference>
<dbReference type="PRINTS" id="PR01590">
    <property type="entry name" value="HTHFIS"/>
</dbReference>
<comment type="caution">
    <text evidence="11">The sequence shown here is derived from an EMBL/GenBank/DDBJ whole genome shotgun (WGS) entry which is preliminary data.</text>
</comment>
<dbReference type="InterPro" id="IPR058031">
    <property type="entry name" value="AAA_lid_NorR"/>
</dbReference>
<dbReference type="GO" id="GO:0003677">
    <property type="term" value="F:DNA binding"/>
    <property type="evidence" value="ECO:0007669"/>
    <property type="project" value="UniProtKB-KW"/>
</dbReference>
<dbReference type="Proteomes" id="UP001519289">
    <property type="component" value="Unassembled WGS sequence"/>
</dbReference>
<reference evidence="11 12" key="1">
    <citation type="submission" date="2021-03" db="EMBL/GenBank/DDBJ databases">
        <title>Genomic Encyclopedia of Type Strains, Phase IV (KMG-IV): sequencing the most valuable type-strain genomes for metagenomic binning, comparative biology and taxonomic classification.</title>
        <authorList>
            <person name="Goeker M."/>
        </authorList>
    </citation>
    <scope>NUCLEOTIDE SEQUENCE [LARGE SCALE GENOMIC DNA]</scope>
    <source>
        <strain evidence="11 12">DSM 27138</strain>
    </source>
</reference>
<keyword evidence="3" id="KW-0067">ATP-binding</keyword>
<keyword evidence="12" id="KW-1185">Reference proteome</keyword>
<evidence type="ECO:0000256" key="2">
    <source>
        <dbReference type="ARBA" id="ARBA00022741"/>
    </source>
</evidence>
<dbReference type="Pfam" id="PF02954">
    <property type="entry name" value="HTH_8"/>
    <property type="match status" value="1"/>
</dbReference>
<dbReference type="Pfam" id="PF00158">
    <property type="entry name" value="Sigma54_activat"/>
    <property type="match status" value="1"/>
</dbReference>
<evidence type="ECO:0000256" key="8">
    <source>
        <dbReference type="SAM" id="MobiDB-lite"/>
    </source>
</evidence>
<evidence type="ECO:0000313" key="12">
    <source>
        <dbReference type="Proteomes" id="UP001519289"/>
    </source>
</evidence>
<feature type="domain" description="Response regulatory" evidence="10">
    <location>
        <begin position="5"/>
        <end position="119"/>
    </location>
</feature>
<evidence type="ECO:0000256" key="4">
    <source>
        <dbReference type="ARBA" id="ARBA00023015"/>
    </source>
</evidence>
<accession>A0ABS4JRF7</accession>
<dbReference type="Gene3D" id="3.40.50.300">
    <property type="entry name" value="P-loop containing nucleotide triphosphate hydrolases"/>
    <property type="match status" value="1"/>
</dbReference>
<dbReference type="SUPFAM" id="SSF52540">
    <property type="entry name" value="P-loop containing nucleoside triphosphate hydrolases"/>
    <property type="match status" value="1"/>
</dbReference>
<dbReference type="EMBL" id="JAGGLG010000010">
    <property type="protein sequence ID" value="MBP2018100.1"/>
    <property type="molecule type" value="Genomic_DNA"/>
</dbReference>